<dbReference type="InterPro" id="IPR000626">
    <property type="entry name" value="Ubiquitin-like_dom"/>
</dbReference>
<reference evidence="7" key="2">
    <citation type="submission" date="2020-01" db="EMBL/GenBank/DDBJ databases">
        <authorList>
            <person name="Korhonen P.K.K."/>
            <person name="Guangxu M.G."/>
            <person name="Wang T.W."/>
            <person name="Stroehlein A.J.S."/>
            <person name="Young N.D."/>
            <person name="Ang C.-S.A."/>
            <person name="Fernando D.W.F."/>
            <person name="Lu H.L."/>
            <person name="Taylor S.T."/>
            <person name="Ehtesham M.E.M."/>
            <person name="Najaraj S.H.N."/>
            <person name="Harsha G.H.G."/>
            <person name="Madugundu A.M."/>
            <person name="Renuse S.R."/>
            <person name="Holt D.H."/>
            <person name="Pandey A.P."/>
            <person name="Papenfuss A.P."/>
            <person name="Gasser R.B.G."/>
            <person name="Fischer K.F."/>
        </authorList>
    </citation>
    <scope>NUCLEOTIDE SEQUENCE</scope>
    <source>
        <strain evidence="7">SSS_KF_BRIS2020</strain>
    </source>
</reference>
<evidence type="ECO:0000256" key="1">
    <source>
        <dbReference type="ARBA" id="ARBA00004123"/>
    </source>
</evidence>
<evidence type="ECO:0000256" key="2">
    <source>
        <dbReference type="ARBA" id="ARBA00009185"/>
    </source>
</evidence>
<evidence type="ECO:0000313" key="8">
    <source>
        <dbReference type="EnsemblMetazoa" id="KAF7494565.1"/>
    </source>
</evidence>
<evidence type="ECO:0000313" key="7">
    <source>
        <dbReference type="EMBL" id="KAF7494565.1"/>
    </source>
</evidence>
<evidence type="ECO:0000256" key="5">
    <source>
        <dbReference type="ARBA" id="ARBA00023242"/>
    </source>
</evidence>
<proteinExistence type="inferred from homology"/>
<name>A0A834VG83_SARSC</name>
<reference evidence="9" key="1">
    <citation type="journal article" date="2020" name="PLoS Negl. Trop. Dis.">
        <title>High-quality nuclear genome for Sarcoptes scabiei-A critical resource for a neglected parasite.</title>
        <authorList>
            <person name="Korhonen P.K."/>
            <person name="Gasser R.B."/>
            <person name="Ma G."/>
            <person name="Wang T."/>
            <person name="Stroehlein A.J."/>
            <person name="Young N.D."/>
            <person name="Ang C.S."/>
            <person name="Fernando D.D."/>
            <person name="Lu H.C."/>
            <person name="Taylor S."/>
            <person name="Reynolds S.L."/>
            <person name="Mofiz E."/>
            <person name="Najaraj S.H."/>
            <person name="Gowda H."/>
            <person name="Madugundu A."/>
            <person name="Renuse S."/>
            <person name="Holt D."/>
            <person name="Pandey A."/>
            <person name="Papenfuss A.T."/>
            <person name="Fischer K."/>
        </authorList>
    </citation>
    <scope>NUCLEOTIDE SEQUENCE [LARGE SCALE GENOMIC DNA]</scope>
</reference>
<dbReference type="SMART" id="SM00213">
    <property type="entry name" value="UBQ"/>
    <property type="match status" value="1"/>
</dbReference>
<evidence type="ECO:0000256" key="4">
    <source>
        <dbReference type="ARBA" id="ARBA00022786"/>
    </source>
</evidence>
<comment type="similarity">
    <text evidence="2">Belongs to the ubiquitin family. SUMO subfamily.</text>
</comment>
<dbReference type="Pfam" id="PF11976">
    <property type="entry name" value="Rad60-SLD"/>
    <property type="match status" value="1"/>
</dbReference>
<gene>
    <name evidence="7" type="ORF">SSS_1896</name>
</gene>
<dbReference type="InterPro" id="IPR046332">
    <property type="entry name" value="SUMO1_Ubl"/>
</dbReference>
<comment type="subcellular location">
    <subcellularLocation>
        <location evidence="1">Nucleus</location>
    </subcellularLocation>
</comment>
<dbReference type="Proteomes" id="UP000070412">
    <property type="component" value="Unassembled WGS sequence"/>
</dbReference>
<evidence type="ECO:0000313" key="9">
    <source>
        <dbReference type="Proteomes" id="UP000070412"/>
    </source>
</evidence>
<evidence type="ECO:0000259" key="6">
    <source>
        <dbReference type="PROSITE" id="PS50053"/>
    </source>
</evidence>
<dbReference type="EnsemblMetazoa" id="SSS_1896s_mrna">
    <property type="protein sequence ID" value="KAF7494565.1"/>
    <property type="gene ID" value="SSS_1896"/>
</dbReference>
<sequence length="196" mass="22615">MSVWNCSYSILFYFILFLVMLSRSNGRFSIHRFHKRFVEDLVIDNQSILLYSKDFESEVFQKEFKLEENKKMADETDKSSVSGPSAEYIKIKVIGQDTSELHFRVKKTTSFAKLKKSYSDRIGVPLPSLRFLFDGRRIDDQDTPQALEMEEDDVIEVFQEQTGGSAIIDHSSTKFYHSCLTFDLVSTTKPSTTTLS</sequence>
<dbReference type="Gene3D" id="3.10.20.90">
    <property type="entry name" value="Phosphatidylinositol 3-kinase Catalytic Subunit, Chain A, domain 1"/>
    <property type="match status" value="1"/>
</dbReference>
<keyword evidence="5" id="KW-0539">Nucleus</keyword>
<dbReference type="SUPFAM" id="SSF54236">
    <property type="entry name" value="Ubiquitin-like"/>
    <property type="match status" value="1"/>
</dbReference>
<evidence type="ECO:0000256" key="3">
    <source>
        <dbReference type="ARBA" id="ARBA00022499"/>
    </source>
</evidence>
<dbReference type="InterPro" id="IPR022617">
    <property type="entry name" value="Rad60/SUMO-like_dom"/>
</dbReference>
<dbReference type="GO" id="GO:0005634">
    <property type="term" value="C:nucleus"/>
    <property type="evidence" value="ECO:0007669"/>
    <property type="project" value="UniProtKB-SubCell"/>
</dbReference>
<dbReference type="OrthoDB" id="442921at2759"/>
<dbReference type="CDD" id="cd16114">
    <property type="entry name" value="Ubl_SUMO1"/>
    <property type="match status" value="1"/>
</dbReference>
<reference evidence="8" key="3">
    <citation type="submission" date="2022-06" db="UniProtKB">
        <authorList>
            <consortium name="EnsemblMetazoa"/>
        </authorList>
    </citation>
    <scope>IDENTIFICATION</scope>
</reference>
<keyword evidence="4" id="KW-0833">Ubl conjugation pathway</keyword>
<feature type="domain" description="Ubiquitin-like" evidence="6">
    <location>
        <begin position="87"/>
        <end position="164"/>
    </location>
</feature>
<keyword evidence="3" id="KW-1017">Isopeptide bond</keyword>
<dbReference type="AlphaFoldDB" id="A0A834VG83"/>
<keyword evidence="9" id="KW-1185">Reference proteome</keyword>
<dbReference type="FunFam" id="3.10.20.90:FF:000301">
    <property type="entry name" value="Small ubiquitin-related modifier 1"/>
    <property type="match status" value="1"/>
</dbReference>
<accession>A0A834VG83</accession>
<dbReference type="EMBL" id="WVUK01000053">
    <property type="protein sequence ID" value="KAF7494565.1"/>
    <property type="molecule type" value="Genomic_DNA"/>
</dbReference>
<dbReference type="PANTHER" id="PTHR10562">
    <property type="entry name" value="SMALL UBIQUITIN-RELATED MODIFIER"/>
    <property type="match status" value="1"/>
</dbReference>
<dbReference type="InterPro" id="IPR029071">
    <property type="entry name" value="Ubiquitin-like_domsf"/>
</dbReference>
<protein>
    <submittedName>
        <fullName evidence="7">Small ubiquitin-related modifier</fullName>
    </submittedName>
</protein>
<organism evidence="7">
    <name type="scientific">Sarcoptes scabiei</name>
    <name type="common">Itch mite</name>
    <name type="synonym">Acarus scabiei</name>
    <dbReference type="NCBI Taxonomy" id="52283"/>
    <lineage>
        <taxon>Eukaryota</taxon>
        <taxon>Metazoa</taxon>
        <taxon>Ecdysozoa</taxon>
        <taxon>Arthropoda</taxon>
        <taxon>Chelicerata</taxon>
        <taxon>Arachnida</taxon>
        <taxon>Acari</taxon>
        <taxon>Acariformes</taxon>
        <taxon>Sarcoptiformes</taxon>
        <taxon>Astigmata</taxon>
        <taxon>Psoroptidia</taxon>
        <taxon>Sarcoptoidea</taxon>
        <taxon>Sarcoptidae</taxon>
        <taxon>Sarcoptinae</taxon>
        <taxon>Sarcoptes</taxon>
    </lineage>
</organism>
<dbReference type="PROSITE" id="PS50053">
    <property type="entry name" value="UBIQUITIN_2"/>
    <property type="match status" value="1"/>
</dbReference>